<reference evidence="2" key="1">
    <citation type="journal article" date="2023" name="Mol. Phylogenet. Evol.">
        <title>Genome-scale phylogeny and comparative genomics of the fungal order Sordariales.</title>
        <authorList>
            <person name="Hensen N."/>
            <person name="Bonometti L."/>
            <person name="Westerberg I."/>
            <person name="Brannstrom I.O."/>
            <person name="Guillou S."/>
            <person name="Cros-Aarteil S."/>
            <person name="Calhoun S."/>
            <person name="Haridas S."/>
            <person name="Kuo A."/>
            <person name="Mondo S."/>
            <person name="Pangilinan J."/>
            <person name="Riley R."/>
            <person name="LaButti K."/>
            <person name="Andreopoulos B."/>
            <person name="Lipzen A."/>
            <person name="Chen C."/>
            <person name="Yan M."/>
            <person name="Daum C."/>
            <person name="Ng V."/>
            <person name="Clum A."/>
            <person name="Steindorff A."/>
            <person name="Ohm R.A."/>
            <person name="Martin F."/>
            <person name="Silar P."/>
            <person name="Natvig D.O."/>
            <person name="Lalanne C."/>
            <person name="Gautier V."/>
            <person name="Ament-Velasquez S.L."/>
            <person name="Kruys A."/>
            <person name="Hutchinson M.I."/>
            <person name="Powell A.J."/>
            <person name="Barry K."/>
            <person name="Miller A.N."/>
            <person name="Grigoriev I.V."/>
            <person name="Debuchy R."/>
            <person name="Gladieux P."/>
            <person name="Hiltunen Thoren M."/>
            <person name="Johannesson H."/>
        </authorList>
    </citation>
    <scope>NUCLEOTIDE SEQUENCE</scope>
    <source>
        <strain evidence="2">CBS 538.74</strain>
    </source>
</reference>
<dbReference type="EMBL" id="MU856999">
    <property type="protein sequence ID" value="KAK4151804.1"/>
    <property type="molecule type" value="Genomic_DNA"/>
</dbReference>
<dbReference type="AlphaFoldDB" id="A0AAN6VIP0"/>
<evidence type="ECO:0000313" key="2">
    <source>
        <dbReference type="EMBL" id="KAK4151804.1"/>
    </source>
</evidence>
<keyword evidence="3" id="KW-1185">Reference proteome</keyword>
<feature type="compositionally biased region" description="Low complexity" evidence="1">
    <location>
        <begin position="270"/>
        <end position="283"/>
    </location>
</feature>
<feature type="compositionally biased region" description="Basic and acidic residues" evidence="1">
    <location>
        <begin position="445"/>
        <end position="454"/>
    </location>
</feature>
<dbReference type="Proteomes" id="UP001302745">
    <property type="component" value="Unassembled WGS sequence"/>
</dbReference>
<evidence type="ECO:0008006" key="4">
    <source>
        <dbReference type="Google" id="ProtNLM"/>
    </source>
</evidence>
<feature type="compositionally biased region" description="Acidic residues" evidence="1">
    <location>
        <begin position="561"/>
        <end position="577"/>
    </location>
</feature>
<reference evidence="2" key="2">
    <citation type="submission" date="2023-05" db="EMBL/GenBank/DDBJ databases">
        <authorList>
            <consortium name="Lawrence Berkeley National Laboratory"/>
            <person name="Steindorff A."/>
            <person name="Hensen N."/>
            <person name="Bonometti L."/>
            <person name="Westerberg I."/>
            <person name="Brannstrom I.O."/>
            <person name="Guillou S."/>
            <person name="Cros-Aarteil S."/>
            <person name="Calhoun S."/>
            <person name="Haridas S."/>
            <person name="Kuo A."/>
            <person name="Mondo S."/>
            <person name="Pangilinan J."/>
            <person name="Riley R."/>
            <person name="Labutti K."/>
            <person name="Andreopoulos B."/>
            <person name="Lipzen A."/>
            <person name="Chen C."/>
            <person name="Yanf M."/>
            <person name="Daum C."/>
            <person name="Ng V."/>
            <person name="Clum A."/>
            <person name="Ohm R."/>
            <person name="Martin F."/>
            <person name="Silar P."/>
            <person name="Natvig D."/>
            <person name="Lalanne C."/>
            <person name="Gautier V."/>
            <person name="Ament-Velasquez S.L."/>
            <person name="Kruys A."/>
            <person name="Hutchinson M.I."/>
            <person name="Powell A.J."/>
            <person name="Barry K."/>
            <person name="Miller A.N."/>
            <person name="Grigoriev I.V."/>
            <person name="Debuchy R."/>
            <person name="Gladieux P."/>
            <person name="Thoren M.H."/>
            <person name="Johannesson H."/>
        </authorList>
    </citation>
    <scope>NUCLEOTIDE SEQUENCE</scope>
    <source>
        <strain evidence="2">CBS 538.74</strain>
    </source>
</reference>
<name>A0AAN6VIP0_9PEZI</name>
<organism evidence="2 3">
    <name type="scientific">Chaetomidium leptoderma</name>
    <dbReference type="NCBI Taxonomy" id="669021"/>
    <lineage>
        <taxon>Eukaryota</taxon>
        <taxon>Fungi</taxon>
        <taxon>Dikarya</taxon>
        <taxon>Ascomycota</taxon>
        <taxon>Pezizomycotina</taxon>
        <taxon>Sordariomycetes</taxon>
        <taxon>Sordariomycetidae</taxon>
        <taxon>Sordariales</taxon>
        <taxon>Chaetomiaceae</taxon>
        <taxon>Chaetomidium</taxon>
    </lineage>
</organism>
<feature type="region of interest" description="Disordered" evidence="1">
    <location>
        <begin position="246"/>
        <end position="357"/>
    </location>
</feature>
<comment type="caution">
    <text evidence="2">The sequence shown here is derived from an EMBL/GenBank/DDBJ whole genome shotgun (WGS) entry which is preliminary data.</text>
</comment>
<feature type="compositionally biased region" description="Basic and acidic residues" evidence="1">
    <location>
        <begin position="284"/>
        <end position="297"/>
    </location>
</feature>
<feature type="compositionally biased region" description="Polar residues" evidence="1">
    <location>
        <begin position="10"/>
        <end position="23"/>
    </location>
</feature>
<evidence type="ECO:0000256" key="1">
    <source>
        <dbReference type="SAM" id="MobiDB-lite"/>
    </source>
</evidence>
<proteinExistence type="predicted"/>
<gene>
    <name evidence="2" type="ORF">C8A00DRAFT_45036</name>
</gene>
<accession>A0AAN6VIP0</accession>
<protein>
    <recommendedName>
        <fullName evidence="4">DNA (cytosine-5)-methyltransferase 1 replication foci domain-containing protein</fullName>
    </recommendedName>
</protein>
<feature type="region of interest" description="Disordered" evidence="1">
    <location>
        <begin position="441"/>
        <end position="590"/>
    </location>
</feature>
<sequence>MAGRPRRAGASSTPTAATVDQSNNRWAKESSVLKPAPHDLLDHAWHCYVLTDATIYRKDGKTLANPLLVNIQGPLVVRGYLEVDDDKGIDNLVRPSVKSAYIEIAHSDRYSIGEGPLGVVLWVSGAAGWFEIQPSVKYQPMYDQIREAITLYYSAFEVYEAYNLAHGKKKKARRPSPPAIEQSFLKYAVRVGDGILRDEVEALYHKWAEFFIAHFEKEVDLDWNTTPFAKWLRNSHPDVQKKLADIASGVIPPPPPVETPDPDETRATQNRSSRSARASSRNSESVDMRNSGPDRSRSPQPKPPNRASAKTTETPIPLPEKYRQQTRPASSKPFLAPVGAPKDAPRDAPMPDADPESPVDRLLVFLQEIVAEKPTITKAAPSTIHAKVYFKCKIRQVSARHYSSGAKDILAYYAKELLPRLDLIWKGTPLYEWLEDAAKTPWKPTEPEPLKPEDIPAQTLRRTKLGPKPGASTKPATQLPPTINLKAKMKRAVQNESDSDSEEDVAGPYVTPQMRSRRAGKGAGLRLISTSKKRPYSDLDDQANGSRRGRKSAKVSHQISDEDEHAVEPEDTSDDEVAAGPETAVGSRLPLPEGAVRVVVHAERIPTTSPKGPDGTWTCDQEGCAHVVRSADEQDAQELIQEHFRDHEAQAEKINLAVKESRGHMPIKYAYFPPILLLVHMPPHPGGT</sequence>
<evidence type="ECO:0000313" key="3">
    <source>
        <dbReference type="Proteomes" id="UP001302745"/>
    </source>
</evidence>
<feature type="region of interest" description="Disordered" evidence="1">
    <location>
        <begin position="1"/>
        <end position="23"/>
    </location>
</feature>